<dbReference type="HOGENOM" id="CLU_1332606_0_0_1"/>
<dbReference type="PROSITE" id="PS50076">
    <property type="entry name" value="DNAJ_2"/>
    <property type="match status" value="1"/>
</dbReference>
<keyword evidence="3 6" id="KW-1133">Transmembrane helix</keyword>
<dbReference type="AlphaFoldDB" id="A0A075ANJ4"/>
<accession>A0A075ANJ4</accession>
<evidence type="ECO:0000256" key="4">
    <source>
        <dbReference type="ARBA" id="ARBA00023136"/>
    </source>
</evidence>
<dbReference type="InterPro" id="IPR044632">
    <property type="entry name" value="DNAJC25-like"/>
</dbReference>
<comment type="subcellular location">
    <subcellularLocation>
        <location evidence="1">Membrane</location>
        <topology evidence="1">Multi-pass membrane protein</topology>
    </subcellularLocation>
</comment>
<reference evidence="8 9" key="1">
    <citation type="journal article" date="2013" name="Curr. Biol.">
        <title>Shared signatures of parasitism and phylogenomics unite Cryptomycota and microsporidia.</title>
        <authorList>
            <person name="James T.Y."/>
            <person name="Pelin A."/>
            <person name="Bonen L."/>
            <person name="Ahrendt S."/>
            <person name="Sain D."/>
            <person name="Corradi N."/>
            <person name="Stajich J.E."/>
        </authorList>
    </citation>
    <scope>NUCLEOTIDE SEQUENCE [LARGE SCALE GENOMIC DNA]</scope>
    <source>
        <strain evidence="8 9">CSF55</strain>
    </source>
</reference>
<organism evidence="8 9">
    <name type="scientific">Rozella allomycis (strain CSF55)</name>
    <dbReference type="NCBI Taxonomy" id="988480"/>
    <lineage>
        <taxon>Eukaryota</taxon>
        <taxon>Fungi</taxon>
        <taxon>Fungi incertae sedis</taxon>
        <taxon>Cryptomycota</taxon>
        <taxon>Cryptomycota incertae sedis</taxon>
        <taxon>Rozella</taxon>
    </lineage>
</organism>
<evidence type="ECO:0000256" key="5">
    <source>
        <dbReference type="ARBA" id="ARBA00023186"/>
    </source>
</evidence>
<dbReference type="PANTHER" id="PTHR44176">
    <property type="entry name" value="DNAJ HOMOLOG SUBFAMILY C MEMBER 25"/>
    <property type="match status" value="1"/>
</dbReference>
<dbReference type="STRING" id="988480.A0A075ANJ4"/>
<evidence type="ECO:0000313" key="8">
    <source>
        <dbReference type="EMBL" id="EPZ31404.1"/>
    </source>
</evidence>
<protein>
    <submittedName>
        <fullName evidence="8">DnaJ domain-containing protein</fullName>
    </submittedName>
</protein>
<evidence type="ECO:0000256" key="1">
    <source>
        <dbReference type="ARBA" id="ARBA00004141"/>
    </source>
</evidence>
<dbReference type="GO" id="GO:0005789">
    <property type="term" value="C:endoplasmic reticulum membrane"/>
    <property type="evidence" value="ECO:0007669"/>
    <property type="project" value="TreeGrafter"/>
</dbReference>
<dbReference type="InterPro" id="IPR036869">
    <property type="entry name" value="J_dom_sf"/>
</dbReference>
<dbReference type="Pfam" id="PF00226">
    <property type="entry name" value="DnaJ"/>
    <property type="match status" value="1"/>
</dbReference>
<proteinExistence type="predicted"/>
<dbReference type="Proteomes" id="UP000030755">
    <property type="component" value="Unassembled WGS sequence"/>
</dbReference>
<evidence type="ECO:0000256" key="2">
    <source>
        <dbReference type="ARBA" id="ARBA00022692"/>
    </source>
</evidence>
<name>A0A075ANJ4_ROZAC</name>
<dbReference type="GO" id="GO:0006457">
    <property type="term" value="P:protein folding"/>
    <property type="evidence" value="ECO:0007669"/>
    <property type="project" value="InterPro"/>
</dbReference>
<dbReference type="Gene3D" id="1.10.287.110">
    <property type="entry name" value="DnaJ domain"/>
    <property type="match status" value="1"/>
</dbReference>
<dbReference type="OrthoDB" id="413400at2759"/>
<evidence type="ECO:0000256" key="6">
    <source>
        <dbReference type="SAM" id="Phobius"/>
    </source>
</evidence>
<feature type="domain" description="J" evidence="7">
    <location>
        <begin position="1"/>
        <end position="54"/>
    </location>
</feature>
<dbReference type="PANTHER" id="PTHR44176:SF1">
    <property type="entry name" value="DNAJ HOMOLOG SUBFAMILY C MEMBER 25"/>
    <property type="match status" value="1"/>
</dbReference>
<evidence type="ECO:0000313" key="9">
    <source>
        <dbReference type="Proteomes" id="UP000030755"/>
    </source>
</evidence>
<keyword evidence="9" id="KW-1185">Reference proteome</keyword>
<keyword evidence="4 6" id="KW-0472">Membrane</keyword>
<evidence type="ECO:0000256" key="3">
    <source>
        <dbReference type="ARBA" id="ARBA00022989"/>
    </source>
</evidence>
<evidence type="ECO:0000259" key="7">
    <source>
        <dbReference type="PROSITE" id="PS50076"/>
    </source>
</evidence>
<dbReference type="PROSITE" id="PS00636">
    <property type="entry name" value="DNAJ_1"/>
    <property type="match status" value="1"/>
</dbReference>
<feature type="transmembrane region" description="Helical" evidence="6">
    <location>
        <begin position="77"/>
        <end position="96"/>
    </location>
</feature>
<dbReference type="InterPro" id="IPR018253">
    <property type="entry name" value="DnaJ_domain_CS"/>
</dbReference>
<keyword evidence="5" id="KW-0143">Chaperone</keyword>
<keyword evidence="2 6" id="KW-0812">Transmembrane</keyword>
<gene>
    <name evidence="8" type="ORF">O9G_003126</name>
</gene>
<sequence>MQIYRSLTTQYIECQEYHPDKNEDENSTHIYSEIGNAYSILKDVEMRAKYDAFLKDPLADPEYYEAARLLLRRNVSVSLPLVTLITLILISCIQYFNQLRIHQKAIPKYLEDADRRQTALNKLEETGYDLEWLYNRKVQKKLNIQELELEKNLKSTVSIMLDGQYKRPMLEDTVLIALLLIPIRTVQRVISNQPSDSSGNDKSKSD</sequence>
<dbReference type="SUPFAM" id="SSF46565">
    <property type="entry name" value="Chaperone J-domain"/>
    <property type="match status" value="1"/>
</dbReference>
<dbReference type="EMBL" id="KE561226">
    <property type="protein sequence ID" value="EPZ31404.1"/>
    <property type="molecule type" value="Genomic_DNA"/>
</dbReference>
<dbReference type="InterPro" id="IPR001623">
    <property type="entry name" value="DnaJ_domain"/>
</dbReference>